<dbReference type="Gene3D" id="3.30.470.30">
    <property type="entry name" value="DNA ligase/mRNA capping enzyme"/>
    <property type="match status" value="1"/>
</dbReference>
<feature type="region of interest" description="Disordered" evidence="1">
    <location>
        <begin position="1"/>
        <end position="21"/>
    </location>
</feature>
<protein>
    <submittedName>
        <fullName evidence="3">Kinase</fullName>
    </submittedName>
</protein>
<dbReference type="PANTHER" id="PTHR43883:SF1">
    <property type="entry name" value="GLUCONOKINASE"/>
    <property type="match status" value="1"/>
</dbReference>
<dbReference type="Gene3D" id="3.40.50.300">
    <property type="entry name" value="P-loop containing nucleotide triphosphate hydrolases"/>
    <property type="match status" value="1"/>
</dbReference>
<dbReference type="GO" id="GO:0016301">
    <property type="term" value="F:kinase activity"/>
    <property type="evidence" value="ECO:0007669"/>
    <property type="project" value="UniProtKB-KW"/>
</dbReference>
<dbReference type="InterPro" id="IPR027417">
    <property type="entry name" value="P-loop_NTPase"/>
</dbReference>
<evidence type="ECO:0000259" key="2">
    <source>
        <dbReference type="Pfam" id="PF09414"/>
    </source>
</evidence>
<evidence type="ECO:0000313" key="3">
    <source>
        <dbReference type="EMBL" id="KUH38041.1"/>
    </source>
</evidence>
<dbReference type="Proteomes" id="UP000054011">
    <property type="component" value="Unassembled WGS sequence"/>
</dbReference>
<accession>A0A100Y5G8</accession>
<comment type="caution">
    <text evidence="3">The sequence shown here is derived from an EMBL/GenBank/DDBJ whole genome shotgun (WGS) entry which is preliminary data.</text>
</comment>
<name>A0A100Y5G8_9ACTN</name>
<organism evidence="3 4">
    <name type="scientific">Streptomyces kanasensis</name>
    <dbReference type="NCBI Taxonomy" id="936756"/>
    <lineage>
        <taxon>Bacteria</taxon>
        <taxon>Bacillati</taxon>
        <taxon>Actinomycetota</taxon>
        <taxon>Actinomycetes</taxon>
        <taxon>Kitasatosporales</taxon>
        <taxon>Streptomycetaceae</taxon>
        <taxon>Streptomyces</taxon>
    </lineage>
</organism>
<dbReference type="Pfam" id="PF13671">
    <property type="entry name" value="AAA_33"/>
    <property type="match status" value="1"/>
</dbReference>
<dbReference type="AlphaFoldDB" id="A0A100Y5G8"/>
<keyword evidence="4" id="KW-1185">Reference proteome</keyword>
<feature type="domain" description="RNA ligase" evidence="2">
    <location>
        <begin position="38"/>
        <end position="188"/>
    </location>
</feature>
<dbReference type="SUPFAM" id="SSF52540">
    <property type="entry name" value="P-loop containing nucleoside triphosphate hydrolases"/>
    <property type="match status" value="1"/>
</dbReference>
<dbReference type="PANTHER" id="PTHR43883">
    <property type="entry name" value="SLR0207 PROTEIN"/>
    <property type="match status" value="1"/>
</dbReference>
<keyword evidence="3" id="KW-0418">Kinase</keyword>
<dbReference type="SUPFAM" id="SSF56091">
    <property type="entry name" value="DNA ligase/mRNA capping enzyme, catalytic domain"/>
    <property type="match status" value="1"/>
</dbReference>
<proteinExistence type="predicted"/>
<feature type="region of interest" description="Disordered" evidence="1">
    <location>
        <begin position="258"/>
        <end position="277"/>
    </location>
</feature>
<evidence type="ECO:0000313" key="4">
    <source>
        <dbReference type="Proteomes" id="UP000054011"/>
    </source>
</evidence>
<keyword evidence="3" id="KW-0808">Transferase</keyword>
<dbReference type="Pfam" id="PF09414">
    <property type="entry name" value="RNA_ligase"/>
    <property type="match status" value="1"/>
</dbReference>
<evidence type="ECO:0000256" key="1">
    <source>
        <dbReference type="SAM" id="MobiDB-lite"/>
    </source>
</evidence>
<gene>
    <name evidence="3" type="ORF">ATE80_14965</name>
</gene>
<dbReference type="InterPro" id="IPR021122">
    <property type="entry name" value="RNA_ligase_dom_REL/Rnl2"/>
</dbReference>
<dbReference type="RefSeq" id="WP_058942714.1">
    <property type="nucleotide sequence ID" value="NZ_LNSV01000033.1"/>
</dbReference>
<dbReference type="STRING" id="936756.ATE80_14965"/>
<reference evidence="3 4" key="1">
    <citation type="submission" date="2015-11" db="EMBL/GenBank/DDBJ databases">
        <title>Genome-wide analysis reveals the secondary metabolome in Streptomyces kanasensis ZX01.</title>
        <authorList>
            <person name="Zhang G."/>
            <person name="Han L."/>
            <person name="Feng J."/>
            <person name="Zhang X."/>
        </authorList>
    </citation>
    <scope>NUCLEOTIDE SEQUENCE [LARGE SCALE GENOMIC DNA]</scope>
    <source>
        <strain evidence="3 4">ZX01</strain>
    </source>
</reference>
<dbReference type="EMBL" id="LNSV01000033">
    <property type="protein sequence ID" value="KUH38041.1"/>
    <property type="molecule type" value="Genomic_DNA"/>
</dbReference>
<dbReference type="InterPro" id="IPR052732">
    <property type="entry name" value="Cell-binding_unc_protein"/>
</dbReference>
<sequence length="643" mass="66457">MVAQQPRTHYPRTPHLPWSPGVAGDDVRAADLSGFAGREVVVTEKLDGENTTLYADGLHARSLDSAHHPSRAWVKALQARIGHAVPAGWRVCGENVFARHSLAYDALDGYFYGFSVWDGHGWCLDWDRTVVFLRGLGVPVPRVLWRGVFDERALRRLRVDTARQEGYVVRTVEGFPAAEFGRRVAKWVRAAHVRTGTHWVHAAVTPNGLGASAALWDVRSGAAPDAGALLAAVGVADGDATAAAETAARLGAGGGLGAGPEAGGPGPGGGGGGRPGAGLGAGGVWLGGGGGVWLGGGGGTGPDVAGGAGAGGGDAGRGGGRDVVVGGGGGDARLAGVLAALLHRERRGPLAGRLARAVGLPLARRVADLVGLQGVLHRPYPDEERAAGLVRLSYAADLRVLHAVAAATAPGAEAREQVEWSVLFAEEVRGLPGGPDGTCAAVDPFAGLEPDAAARCRGEARELRALGRVTTPEEAVAATWRWRDGGFPRLVHLVGPSGSGKSTFARGLPGVGAYVSLDAVREERGDRADQRAGGDVLRAALGRLDAALTAAAPAGGTVVWDATSLNPHQRSLVHAVARRRDALVTHAVVLVDEEELVRRNAVREHPVPAAVLTAQLRRFVPPYPGQAHRTWYVGACGTVEEEA</sequence>